<dbReference type="RefSeq" id="WP_188522663.1">
    <property type="nucleotide sequence ID" value="NZ_BMDG01000003.1"/>
</dbReference>
<dbReference type="EMBL" id="BMDG01000003">
    <property type="protein sequence ID" value="GGI06429.1"/>
    <property type="molecule type" value="Genomic_DNA"/>
</dbReference>
<evidence type="ECO:0000313" key="2">
    <source>
        <dbReference type="EMBL" id="GGI06429.1"/>
    </source>
</evidence>
<keyword evidence="3" id="KW-1185">Reference proteome</keyword>
<dbReference type="InterPro" id="IPR011042">
    <property type="entry name" value="6-blade_b-propeller_TolB-like"/>
</dbReference>
<gene>
    <name evidence="2" type="ORF">GCM10007368_11120</name>
</gene>
<evidence type="ECO:0000313" key="3">
    <source>
        <dbReference type="Proteomes" id="UP000632535"/>
    </source>
</evidence>
<feature type="chain" id="PRO_5045519174" description="Superoxide dismutase" evidence="1">
    <location>
        <begin position="30"/>
        <end position="326"/>
    </location>
</feature>
<dbReference type="SUPFAM" id="SSF63825">
    <property type="entry name" value="YWTD domain"/>
    <property type="match status" value="1"/>
</dbReference>
<evidence type="ECO:0008006" key="4">
    <source>
        <dbReference type="Google" id="ProtNLM"/>
    </source>
</evidence>
<comment type="caution">
    <text evidence="2">The sequence shown here is derived from an EMBL/GenBank/DDBJ whole genome shotgun (WGS) entry which is preliminary data.</text>
</comment>
<reference evidence="3" key="1">
    <citation type="journal article" date="2019" name="Int. J. Syst. Evol. Microbiol.">
        <title>The Global Catalogue of Microorganisms (GCM) 10K type strain sequencing project: providing services to taxonomists for standard genome sequencing and annotation.</title>
        <authorList>
            <consortium name="The Broad Institute Genomics Platform"/>
            <consortium name="The Broad Institute Genome Sequencing Center for Infectious Disease"/>
            <person name="Wu L."/>
            <person name="Ma J."/>
        </authorList>
    </citation>
    <scope>NUCLEOTIDE SEQUENCE [LARGE SCALE GENOMIC DNA]</scope>
    <source>
        <strain evidence="3">CCM 8653</strain>
    </source>
</reference>
<feature type="signal peptide" evidence="1">
    <location>
        <begin position="1"/>
        <end position="29"/>
    </location>
</feature>
<evidence type="ECO:0000256" key="1">
    <source>
        <dbReference type="SAM" id="SignalP"/>
    </source>
</evidence>
<organism evidence="2 3">
    <name type="scientific">Isoptericola cucumis</name>
    <dbReference type="NCBI Taxonomy" id="1776856"/>
    <lineage>
        <taxon>Bacteria</taxon>
        <taxon>Bacillati</taxon>
        <taxon>Actinomycetota</taxon>
        <taxon>Actinomycetes</taxon>
        <taxon>Micrococcales</taxon>
        <taxon>Promicromonosporaceae</taxon>
        <taxon>Isoptericola</taxon>
    </lineage>
</organism>
<accession>A0ABQ2B2M7</accession>
<keyword evidence="1" id="KW-0732">Signal</keyword>
<proteinExistence type="predicted"/>
<sequence length="326" mass="33925">MFRRLAGHAPALALTAAALVALTAAPATAAVAAASAPATAPARHERPVLPDRVELPDGFLPEGIATGIGPWAWFGSRADGDIYRANLVTGEGRVVAQGPGTPSVGLKVDHRGRLFVAGGPSGTARVVDARTGELLADYPLTSEPSFVNDVVLVQGAAWFTDSQRDVLYRLPLGRHGALPEAAETVQLGGDWEQVDGFNANGLTATPDGRGLLVVNSTTGVLHRVDPATGATTVVDLGGASLMNGDGMLLLGRTLYVARNTSNVVAVVRLDRAGARGTVARELTSDDFDTPTTLATFAGGLYLPNARFTTPPEPTTPFWVTRLDLHL</sequence>
<name>A0ABQ2B2M7_9MICO</name>
<dbReference type="Gene3D" id="2.120.10.30">
    <property type="entry name" value="TolB, C-terminal domain"/>
    <property type="match status" value="1"/>
</dbReference>
<protein>
    <recommendedName>
        <fullName evidence="4">Superoxide dismutase</fullName>
    </recommendedName>
</protein>
<dbReference type="Proteomes" id="UP000632535">
    <property type="component" value="Unassembled WGS sequence"/>
</dbReference>